<proteinExistence type="predicted"/>
<dbReference type="Proteomes" id="UP000054481">
    <property type="component" value="Unassembled WGS sequence"/>
</dbReference>
<sequence>MAESRWILPDIVSVTDGSNLPYDDSTITDRLHLPWLSIEMLKENPSVLFALLHLRSSHPPENWAAFDNAHLHYQWRGGYLSSNQLNRRVVMHGCRYGKIVELDSPESKSMDCAVLSWSRADLVLKSQSTLLRTLLDITSKIVSSLKCSEVRGCAKWEERATQGFDGDLHSGLWSCFTNQAISEPNSLDLAHFASIARTQREVHADLLEDLQIEPKVLRDFIKDLLKSCSFKKLGCFSVAERLTAHIRLLVELEWHWSWVEANLAVLSQIHDENKTTPDVKRALGAMTTHLEEVLRLTLKGCYIDLVTETASIHPELRDLAKPKENDDHLASKNIHRDHPLAWCLKEIIDVAEKAASTKFADFRPGYPLGVLSLGQLLAFLYDSLKKNPHDAKYLSERLMHSLSDLEAVQGILDRLEIHRPVIPCRSLDECVREEQGPAWKMFRSPKKDVAATSIETELKQATQNLMDTFYTPGAPSGPRNMEWLHKTQVQRQAIEAFWEALREEKLEKCRHHDFSEQECAELTQGISAHLRPEYRETQIANDEAVLKAIERNQAQPQTPFFPKTVTNHAPSSQIILPTRSEKPKTRSATEHSDATVPVDRTEPPKKQLSLVKIQLRPRSWEAFDLLFPDLKGANASHLAWTEFVAAMADAGFVASEGSGSAVRFERPGTAESSNRTIVFHRPHPKPVLCPIQMRSVARRLTRHFGWTRESFVCLGRTSNVE</sequence>
<feature type="region of interest" description="Disordered" evidence="1">
    <location>
        <begin position="579"/>
        <end position="603"/>
    </location>
</feature>
<dbReference type="PANTHER" id="PTHR40788:SF2">
    <property type="entry name" value="CLR5 DOMAIN-CONTAINING PROTEIN"/>
    <property type="match status" value="1"/>
</dbReference>
<dbReference type="EMBL" id="KQ030827">
    <property type="protein sequence ID" value="KJZ68714.1"/>
    <property type="molecule type" value="Genomic_DNA"/>
</dbReference>
<dbReference type="InterPro" id="IPR012933">
    <property type="entry name" value="HicA_mRNA_interferase"/>
</dbReference>
<reference evidence="2 3" key="1">
    <citation type="journal article" date="2014" name="Genome Biol. Evol.">
        <title>Comparative genomics and transcriptomics analyses reveal divergent lifestyle features of nematode endoparasitic fungus Hirsutella minnesotensis.</title>
        <authorList>
            <person name="Lai Y."/>
            <person name="Liu K."/>
            <person name="Zhang X."/>
            <person name="Zhang X."/>
            <person name="Li K."/>
            <person name="Wang N."/>
            <person name="Shu C."/>
            <person name="Wu Y."/>
            <person name="Wang C."/>
            <person name="Bushley K.E."/>
            <person name="Xiang M."/>
            <person name="Liu X."/>
        </authorList>
    </citation>
    <scope>NUCLEOTIDE SEQUENCE [LARGE SCALE GENOMIC DNA]</scope>
    <source>
        <strain evidence="2 3">3608</strain>
    </source>
</reference>
<organism evidence="2 3">
    <name type="scientific">Hirsutella minnesotensis 3608</name>
    <dbReference type="NCBI Taxonomy" id="1043627"/>
    <lineage>
        <taxon>Eukaryota</taxon>
        <taxon>Fungi</taxon>
        <taxon>Dikarya</taxon>
        <taxon>Ascomycota</taxon>
        <taxon>Pezizomycotina</taxon>
        <taxon>Sordariomycetes</taxon>
        <taxon>Hypocreomycetidae</taxon>
        <taxon>Hypocreales</taxon>
        <taxon>Ophiocordycipitaceae</taxon>
        <taxon>Hirsutella</taxon>
    </lineage>
</organism>
<gene>
    <name evidence="2" type="ORF">HIM_11892</name>
</gene>
<dbReference type="GO" id="GO:0003729">
    <property type="term" value="F:mRNA binding"/>
    <property type="evidence" value="ECO:0007669"/>
    <property type="project" value="InterPro"/>
</dbReference>
<evidence type="ECO:0000256" key="1">
    <source>
        <dbReference type="SAM" id="MobiDB-lite"/>
    </source>
</evidence>
<dbReference type="AlphaFoldDB" id="A0A0F8A0P1"/>
<dbReference type="PANTHER" id="PTHR40788">
    <property type="entry name" value="CLR5 DOMAIN-CONTAINING PROTEIN-RELATED"/>
    <property type="match status" value="1"/>
</dbReference>
<evidence type="ECO:0000313" key="3">
    <source>
        <dbReference type="Proteomes" id="UP000054481"/>
    </source>
</evidence>
<keyword evidence="3" id="KW-1185">Reference proteome</keyword>
<accession>A0A0F8A0P1</accession>
<name>A0A0F8A0P1_9HYPO</name>
<protein>
    <submittedName>
        <fullName evidence="2">Uncharacterized protein</fullName>
    </submittedName>
</protein>
<evidence type="ECO:0000313" key="2">
    <source>
        <dbReference type="EMBL" id="KJZ68714.1"/>
    </source>
</evidence>
<dbReference type="Pfam" id="PF07927">
    <property type="entry name" value="HicA_toxin"/>
    <property type="match status" value="1"/>
</dbReference>
<dbReference type="OrthoDB" id="2922289at2759"/>